<reference evidence="2 3" key="1">
    <citation type="submission" date="2016-07" db="EMBL/GenBank/DDBJ databases">
        <title>High microdiversification within the ubiquitous acI lineage of Actinobacteria.</title>
        <authorList>
            <person name="Neuenschwander S.M."/>
            <person name="Salcher M."/>
            <person name="Ghai R."/>
            <person name="Pernthaler J."/>
        </authorList>
    </citation>
    <scope>NUCLEOTIDE SEQUENCE [LARGE SCALE GENOMIC DNA]</scope>
    <source>
        <strain evidence="2">MMS-IIB-91</strain>
    </source>
</reference>
<dbReference type="KEGG" id="nab:B1sIIB91_02245"/>
<keyword evidence="3" id="KW-1185">Reference proteome</keyword>
<accession>A0A249L3T6</accession>
<evidence type="ECO:0000256" key="1">
    <source>
        <dbReference type="SAM" id="Phobius"/>
    </source>
</evidence>
<evidence type="ECO:0000313" key="2">
    <source>
        <dbReference type="EMBL" id="ASY23741.1"/>
    </source>
</evidence>
<dbReference type="AlphaFoldDB" id="A0A249L3T6"/>
<gene>
    <name evidence="2" type="ORF">B1sIIB91_02245</name>
</gene>
<sequence>MARSNSKSEFAERINWPIWLWLFIAMMIASLYLTIWAPFNTMTAVIICLLATFAIIYSSQKTRLDIVVINNWLYVGNAKIESKYIKKATALDKNAYLKLRGVQADPACFNATRFWVSTGVKVEIMDKSDPTPYWLISSRKGKALAACLN</sequence>
<keyword evidence="1" id="KW-1133">Transmembrane helix</keyword>
<dbReference type="RefSeq" id="WP_095688016.1">
    <property type="nucleotide sequence ID" value="NZ_CP016779.1"/>
</dbReference>
<name>A0A249L3T6_9ACTN</name>
<proteinExistence type="predicted"/>
<evidence type="ECO:0000313" key="3">
    <source>
        <dbReference type="Proteomes" id="UP000217210"/>
    </source>
</evidence>
<feature type="transmembrane region" description="Helical" evidence="1">
    <location>
        <begin position="39"/>
        <end position="57"/>
    </location>
</feature>
<dbReference type="EMBL" id="CP016779">
    <property type="protein sequence ID" value="ASY23741.1"/>
    <property type="molecule type" value="Genomic_DNA"/>
</dbReference>
<protein>
    <submittedName>
        <fullName evidence="2">DUF3093 domain-containing protein</fullName>
    </submittedName>
</protein>
<dbReference type="OrthoDB" id="3217020at2"/>
<dbReference type="Proteomes" id="UP000217210">
    <property type="component" value="Chromosome"/>
</dbReference>
<keyword evidence="1" id="KW-0472">Membrane</keyword>
<organism evidence="2 3">
    <name type="scientific">Candidatus Nanopelagicus abundans</name>
    <dbReference type="NCBI Taxonomy" id="1884916"/>
    <lineage>
        <taxon>Bacteria</taxon>
        <taxon>Bacillati</taxon>
        <taxon>Actinomycetota</taxon>
        <taxon>Actinomycetes</taxon>
        <taxon>Candidatus Nanopelagicales</taxon>
        <taxon>Candidatus Nanopelagicaceae</taxon>
        <taxon>Candidatus Nanopelagicus</taxon>
    </lineage>
</organism>
<keyword evidence="1" id="KW-0812">Transmembrane</keyword>
<dbReference type="InterPro" id="IPR021443">
    <property type="entry name" value="DUF3093"/>
</dbReference>
<feature type="transmembrane region" description="Helical" evidence="1">
    <location>
        <begin position="16"/>
        <end position="33"/>
    </location>
</feature>
<dbReference type="Pfam" id="PF11292">
    <property type="entry name" value="DUF3093"/>
    <property type="match status" value="1"/>
</dbReference>